<keyword evidence="2 4" id="KW-0342">GTP-binding</keyword>
<dbReference type="SUPFAM" id="SSF52540">
    <property type="entry name" value="P-loop containing nucleoside triphosphate hydrolases"/>
    <property type="match status" value="1"/>
</dbReference>
<dbReference type="EMBL" id="LIAE01010291">
    <property type="protein sequence ID" value="PAV63827.1"/>
    <property type="molecule type" value="Genomic_DNA"/>
</dbReference>
<evidence type="ECO:0000256" key="3">
    <source>
        <dbReference type="ARBA" id="ARBA00023224"/>
    </source>
</evidence>
<dbReference type="PRINTS" id="PR00318">
    <property type="entry name" value="GPROTEINA"/>
</dbReference>
<keyword evidence="3" id="KW-0807">Transducer</keyword>
<dbReference type="PROSITE" id="PS51882">
    <property type="entry name" value="G_ALPHA"/>
    <property type="match status" value="1"/>
</dbReference>
<dbReference type="InterPro" id="IPR011025">
    <property type="entry name" value="GproteinA_insert"/>
</dbReference>
<dbReference type="InterPro" id="IPR027417">
    <property type="entry name" value="P-loop_NTPase"/>
</dbReference>
<organism evidence="7 8">
    <name type="scientific">Diploscapter pachys</name>
    <dbReference type="NCBI Taxonomy" id="2018661"/>
    <lineage>
        <taxon>Eukaryota</taxon>
        <taxon>Metazoa</taxon>
        <taxon>Ecdysozoa</taxon>
        <taxon>Nematoda</taxon>
        <taxon>Chromadorea</taxon>
        <taxon>Rhabditida</taxon>
        <taxon>Rhabditina</taxon>
        <taxon>Rhabditomorpha</taxon>
        <taxon>Rhabditoidea</taxon>
        <taxon>Rhabditidae</taxon>
        <taxon>Diploscapter</taxon>
    </lineage>
</organism>
<evidence type="ECO:0000313" key="8">
    <source>
        <dbReference type="Proteomes" id="UP000218231"/>
    </source>
</evidence>
<dbReference type="AlphaFoldDB" id="A0A2A2JQA0"/>
<dbReference type="GO" id="GO:0031683">
    <property type="term" value="F:G-protein beta/gamma-subunit complex binding"/>
    <property type="evidence" value="ECO:0007669"/>
    <property type="project" value="InterPro"/>
</dbReference>
<dbReference type="Proteomes" id="UP000218231">
    <property type="component" value="Unassembled WGS sequence"/>
</dbReference>
<keyword evidence="1 4" id="KW-0547">Nucleotide-binding</keyword>
<dbReference type="STRING" id="2018661.A0A2A2JQA0"/>
<dbReference type="GO" id="GO:0046872">
    <property type="term" value="F:metal ion binding"/>
    <property type="evidence" value="ECO:0007669"/>
    <property type="project" value="UniProtKB-KW"/>
</dbReference>
<reference evidence="7 8" key="1">
    <citation type="journal article" date="2017" name="Curr. Biol.">
        <title>Genome architecture and evolution of a unichromosomal asexual nematode.</title>
        <authorList>
            <person name="Fradin H."/>
            <person name="Zegar C."/>
            <person name="Gutwein M."/>
            <person name="Lucas J."/>
            <person name="Kovtun M."/>
            <person name="Corcoran D."/>
            <person name="Baugh L.R."/>
            <person name="Kiontke K."/>
            <person name="Gunsalus K."/>
            <person name="Fitch D.H."/>
            <person name="Piano F."/>
        </authorList>
    </citation>
    <scope>NUCLEOTIDE SEQUENCE [LARGE SCALE GENOMIC DNA]</scope>
    <source>
        <strain evidence="7">PF1309</strain>
    </source>
</reference>
<evidence type="ECO:0000256" key="2">
    <source>
        <dbReference type="ARBA" id="ARBA00023134"/>
    </source>
</evidence>
<dbReference type="GO" id="GO:0005525">
    <property type="term" value="F:GTP binding"/>
    <property type="evidence" value="ECO:0007669"/>
    <property type="project" value="UniProtKB-KW"/>
</dbReference>
<keyword evidence="5" id="KW-0479">Metal-binding</keyword>
<dbReference type="SMART" id="SM00275">
    <property type="entry name" value="G_alpha"/>
    <property type="match status" value="1"/>
</dbReference>
<dbReference type="InterPro" id="IPR024491">
    <property type="entry name" value="Se_SelK/SelG"/>
</dbReference>
<dbReference type="OrthoDB" id="5817230at2759"/>
<dbReference type="Gene3D" id="3.40.50.300">
    <property type="entry name" value="P-loop containing nucleotide triphosphate hydrolases"/>
    <property type="match status" value="1"/>
</dbReference>
<evidence type="ECO:0000256" key="1">
    <source>
        <dbReference type="ARBA" id="ARBA00022741"/>
    </source>
</evidence>
<evidence type="ECO:0000256" key="6">
    <source>
        <dbReference type="SAM" id="Phobius"/>
    </source>
</evidence>
<evidence type="ECO:0000256" key="4">
    <source>
        <dbReference type="PIRSR" id="PIRSR601019-1"/>
    </source>
</evidence>
<keyword evidence="6" id="KW-0812">Transmembrane</keyword>
<dbReference type="Pfam" id="PF00503">
    <property type="entry name" value="G-alpha"/>
    <property type="match status" value="1"/>
</dbReference>
<dbReference type="Gene3D" id="1.10.400.10">
    <property type="entry name" value="GI Alpha 1, domain 2-like"/>
    <property type="match status" value="1"/>
</dbReference>
<accession>A0A2A2JQA0</accession>
<dbReference type="PANTHER" id="PTHR10218:SF116">
    <property type="entry name" value="G PROTEIN, ALPHA SUBUNIT"/>
    <property type="match status" value="1"/>
</dbReference>
<sequence>MTRVSVRPHVAFDRAEQVVKMPYIDKSGNVVDKKPGWNLGNGGGIVGFFVSIFAFLIIFLKSLFGMDTEDRSEGRSSSSFRRRKKALRSSAEIERYELRADAWWWMRKMGSSASALTRSLINSSNGEPQKILLLGCMASGKTALCRQLMRQSRSGSPVLGYYTHTIQNNVLQIWREMESVCALCHVDLRSYKEDFDIIAEFRHREHLADRVRTSIRKLSKSGLYDECSKKRSFLPLPPNYQYFIQHTRRIISRSYTVSEQDLLLSYAPTIGFDTQTLRLGYAKYQLMELPGHHIFRRKWSDFFSNTRVLCFVIDLSELCDEAFYTGHLKNKTYQIYNQLTESWQFTETAFILLFNKRDLFDTLSVDFDFKQHNPSATSREETLSRYKSKLIACSPVGRSYSHVVSLIKAPNLGNTFVDSLNKIFKQNKENIHPE</sequence>
<proteinExistence type="predicted"/>
<feature type="binding site" evidence="5">
    <location>
        <position position="142"/>
    </location>
    <ligand>
        <name>Mg(2+)</name>
        <dbReference type="ChEBI" id="CHEBI:18420"/>
    </ligand>
</feature>
<keyword evidence="5" id="KW-0460">Magnesium</keyword>
<feature type="binding site" evidence="4">
    <location>
        <begin position="355"/>
        <end position="358"/>
    </location>
    <ligand>
        <name>GTP</name>
        <dbReference type="ChEBI" id="CHEBI:37565"/>
    </ligand>
</feature>
<dbReference type="Pfam" id="PF10961">
    <property type="entry name" value="SelK_SelG"/>
    <property type="match status" value="1"/>
</dbReference>
<dbReference type="GO" id="GO:0005737">
    <property type="term" value="C:cytoplasm"/>
    <property type="evidence" value="ECO:0007669"/>
    <property type="project" value="TreeGrafter"/>
</dbReference>
<dbReference type="InterPro" id="IPR001019">
    <property type="entry name" value="Gprotein_alpha_su"/>
</dbReference>
<evidence type="ECO:0000313" key="7">
    <source>
        <dbReference type="EMBL" id="PAV63827.1"/>
    </source>
</evidence>
<keyword evidence="6" id="KW-1133">Transmembrane helix</keyword>
<evidence type="ECO:0000256" key="5">
    <source>
        <dbReference type="PIRSR" id="PIRSR601019-2"/>
    </source>
</evidence>
<comment type="caution">
    <text evidence="7">The sequence shown here is derived from an EMBL/GenBank/DDBJ whole genome shotgun (WGS) entry which is preliminary data.</text>
</comment>
<dbReference type="SUPFAM" id="SSF47895">
    <property type="entry name" value="Transducin (alpha subunit), insertion domain"/>
    <property type="match status" value="1"/>
</dbReference>
<keyword evidence="6" id="KW-0472">Membrane</keyword>
<feature type="transmembrane region" description="Helical" evidence="6">
    <location>
        <begin position="45"/>
        <end position="64"/>
    </location>
</feature>
<protein>
    <submittedName>
        <fullName evidence="7">Uncharacterized protein</fullName>
    </submittedName>
</protein>
<name>A0A2A2JQA0_9BILA</name>
<feature type="binding site" evidence="5">
    <location>
        <position position="269"/>
    </location>
    <ligand>
        <name>Mg(2+)</name>
        <dbReference type="ChEBI" id="CHEBI:18420"/>
    </ligand>
</feature>
<keyword evidence="8" id="KW-1185">Reference proteome</keyword>
<dbReference type="GO" id="GO:0005834">
    <property type="term" value="C:heterotrimeric G-protein complex"/>
    <property type="evidence" value="ECO:0007669"/>
    <property type="project" value="TreeGrafter"/>
</dbReference>
<dbReference type="PANTHER" id="PTHR10218">
    <property type="entry name" value="GTP-BINDING PROTEIN ALPHA SUBUNIT"/>
    <property type="match status" value="1"/>
</dbReference>
<dbReference type="GO" id="GO:0003924">
    <property type="term" value="F:GTPase activity"/>
    <property type="evidence" value="ECO:0007669"/>
    <property type="project" value="InterPro"/>
</dbReference>
<gene>
    <name evidence="7" type="ORF">WR25_03235</name>
</gene>
<dbReference type="GO" id="GO:0007188">
    <property type="term" value="P:adenylate cyclase-modulating G protein-coupled receptor signaling pathway"/>
    <property type="evidence" value="ECO:0007669"/>
    <property type="project" value="TreeGrafter"/>
</dbReference>
<dbReference type="GO" id="GO:0001664">
    <property type="term" value="F:G protein-coupled receptor binding"/>
    <property type="evidence" value="ECO:0007669"/>
    <property type="project" value="TreeGrafter"/>
</dbReference>
<feature type="binding site" evidence="4">
    <location>
        <begin position="263"/>
        <end position="269"/>
    </location>
    <ligand>
        <name>GTP</name>
        <dbReference type="ChEBI" id="CHEBI:37565"/>
    </ligand>
</feature>